<accession>A0A381T8T3</accession>
<organism evidence="1">
    <name type="scientific">marine metagenome</name>
    <dbReference type="NCBI Taxonomy" id="408172"/>
    <lineage>
        <taxon>unclassified sequences</taxon>
        <taxon>metagenomes</taxon>
        <taxon>ecological metagenomes</taxon>
    </lineage>
</organism>
<gene>
    <name evidence="1" type="ORF">METZ01_LOCUS65003</name>
</gene>
<dbReference type="EMBL" id="UINC01004145">
    <property type="protein sequence ID" value="SVA12149.1"/>
    <property type="molecule type" value="Genomic_DNA"/>
</dbReference>
<reference evidence="1" key="1">
    <citation type="submission" date="2018-05" db="EMBL/GenBank/DDBJ databases">
        <authorList>
            <person name="Lanie J.A."/>
            <person name="Ng W.-L."/>
            <person name="Kazmierczak K.M."/>
            <person name="Andrzejewski T.M."/>
            <person name="Davidsen T.M."/>
            <person name="Wayne K.J."/>
            <person name="Tettelin H."/>
            <person name="Glass J.I."/>
            <person name="Rusch D."/>
            <person name="Podicherti R."/>
            <person name="Tsui H.-C.T."/>
            <person name="Winkler M.E."/>
        </authorList>
    </citation>
    <scope>NUCLEOTIDE SEQUENCE</scope>
</reference>
<evidence type="ECO:0000313" key="1">
    <source>
        <dbReference type="EMBL" id="SVA12149.1"/>
    </source>
</evidence>
<protein>
    <submittedName>
        <fullName evidence="1">Uncharacterized protein</fullName>
    </submittedName>
</protein>
<name>A0A381T8T3_9ZZZZ</name>
<sequence length="29" mass="3267">MPKEKLIKVKVTGKVKLIATSSRTPIRLM</sequence>
<proteinExistence type="predicted"/>
<dbReference type="AlphaFoldDB" id="A0A381T8T3"/>